<sequence>MNRSKHPKSKVTKLNADNTTISKPKNVSNTNDIKNTQSIANWEIIFFTFATARLVAALTAPMQDCDEVYNYWEPLHFLTFGFGKQTWENTTNYALRSWFPMQAYHLLIRLVDVALFGVRTKIQVFYITRIIISLTTALCESLFVLAISKWCRYHGNGVVFGPRVATYTWGFLLFGAGMYHAGASLLPGTFSMHLIMLAYTFAILPSDQTTHQNIPTGKINNKNNNNTVNVAATETTTATKTATVNSHRGRSKVRSKAKIWIGLSCFALATAVGWPYSFVLAIPLILQEFVSDFVVEKLQAKNSLLQRISSSMRKIVVPGVVVALLSLLPAIIVDSYYYGRFVSTTFNQVAYNVLPSLFILLAPLPPSHPFSNTNSSKISPRDFGPNLYGTEPWSYYLVNGAINWNIAFVLAIFGLPILLSLCYVLQTASAYVLPTGSTAKQQTQPSLPSTTTKNKSETPESAAASSTRSFTTLAFLDVIYKIAPPFIMLAILSSQPHKEERFLYPIYPLLSLNAAICLEFIHSSYLQISNLVLHLFSPNQQNETDKNTISSSKPHSSCLLNVLVWTIIGASSIISVSRSFALYHNYSFATDIFTSFYYSESVPTTSTKSENVKKDRSALFGMPILNLSSPEPNPPSTSRVHSREFKTVCMGGDWYRFPSHFFLPPQFKLEFITSDFTAQLPGNFIPTWQSGSAQHSISTFVPDANCLNKFEPSHVLDPIVGSDANPPSRLPLHQLCDYLVLSTLDPNSSPLHSTYIATDPNKDTENDPNNWSVVTCYPLLNPHTSPVWLRVLYFGPFITNRLISLLNLDSSKFYGQYCLYKSLS</sequence>
<evidence type="ECO:0000256" key="1">
    <source>
        <dbReference type="ARBA" id="ARBA00004477"/>
    </source>
</evidence>
<proteinExistence type="inferred from homology"/>
<evidence type="ECO:0000256" key="11">
    <source>
        <dbReference type="SAM" id="MobiDB-lite"/>
    </source>
</evidence>
<keyword evidence="4 10" id="KW-0328">Glycosyltransferase</keyword>
<evidence type="ECO:0000256" key="8">
    <source>
        <dbReference type="ARBA" id="ARBA00022989"/>
    </source>
</evidence>
<dbReference type="OrthoDB" id="497541at2759"/>
<accession>A0A1R1PDM0</accession>
<dbReference type="GO" id="GO:0000026">
    <property type="term" value="F:alpha-1,2-mannosyltransferase activity"/>
    <property type="evidence" value="ECO:0007669"/>
    <property type="project" value="TreeGrafter"/>
</dbReference>
<dbReference type="AlphaFoldDB" id="A0A1R1PDM0"/>
<dbReference type="UniPathway" id="UPA00378"/>
<dbReference type="InterPro" id="IPR005599">
    <property type="entry name" value="GPI_mannosylTrfase"/>
</dbReference>
<dbReference type="Pfam" id="PF03901">
    <property type="entry name" value="Glyco_transf_22"/>
    <property type="match status" value="2"/>
</dbReference>
<protein>
    <recommendedName>
        <fullName evidence="10">Mannosyltransferase</fullName>
        <ecNumber evidence="10">2.4.1.-</ecNumber>
    </recommendedName>
</protein>
<feature type="compositionally biased region" description="Low complexity" evidence="11">
    <location>
        <begin position="441"/>
        <end position="452"/>
    </location>
</feature>
<evidence type="ECO:0000256" key="6">
    <source>
        <dbReference type="ARBA" id="ARBA00022692"/>
    </source>
</evidence>
<feature type="transmembrane region" description="Helical" evidence="10">
    <location>
        <begin position="259"/>
        <end position="286"/>
    </location>
</feature>
<evidence type="ECO:0000256" key="3">
    <source>
        <dbReference type="ARBA" id="ARBA00007063"/>
    </source>
</evidence>
<feature type="transmembrane region" description="Helical" evidence="10">
    <location>
        <begin position="167"/>
        <end position="186"/>
    </location>
</feature>
<evidence type="ECO:0000313" key="12">
    <source>
        <dbReference type="EMBL" id="OMH79066.1"/>
    </source>
</evidence>
<feature type="transmembrane region" description="Helical" evidence="10">
    <location>
        <begin position="558"/>
        <end position="577"/>
    </location>
</feature>
<feature type="compositionally biased region" description="Polar residues" evidence="11">
    <location>
        <begin position="15"/>
        <end position="28"/>
    </location>
</feature>
<comment type="subcellular location">
    <subcellularLocation>
        <location evidence="1 10">Endoplasmic reticulum membrane</location>
        <topology evidence="1 10">Multi-pass membrane protein</topology>
    </subcellularLocation>
</comment>
<feature type="region of interest" description="Disordered" evidence="11">
    <location>
        <begin position="1"/>
        <end position="28"/>
    </location>
</feature>
<evidence type="ECO:0000256" key="2">
    <source>
        <dbReference type="ARBA" id="ARBA00004922"/>
    </source>
</evidence>
<evidence type="ECO:0000256" key="9">
    <source>
        <dbReference type="ARBA" id="ARBA00023136"/>
    </source>
</evidence>
<feature type="region of interest" description="Disordered" evidence="11">
    <location>
        <begin position="439"/>
        <end position="463"/>
    </location>
</feature>
<name>A0A1R1PDM0_ZANCU</name>
<gene>
    <name evidence="12" type="ORF">AX774_g7531</name>
</gene>
<comment type="pathway">
    <text evidence="2">Protein modification; protein glycosylation.</text>
</comment>
<evidence type="ECO:0000256" key="10">
    <source>
        <dbReference type="RuleBase" id="RU363075"/>
    </source>
</evidence>
<evidence type="ECO:0000256" key="4">
    <source>
        <dbReference type="ARBA" id="ARBA00022676"/>
    </source>
</evidence>
<evidence type="ECO:0000256" key="5">
    <source>
        <dbReference type="ARBA" id="ARBA00022679"/>
    </source>
</evidence>
<reference evidence="13" key="1">
    <citation type="submission" date="2017-01" db="EMBL/GenBank/DDBJ databases">
        <authorList>
            <person name="Wang Y."/>
            <person name="White M."/>
            <person name="Kvist S."/>
            <person name="Moncalvo J.-M."/>
        </authorList>
    </citation>
    <scope>NUCLEOTIDE SEQUENCE [LARGE SCALE GENOMIC DNA]</scope>
    <source>
        <strain evidence="13">COL-18-3</strain>
    </source>
</reference>
<dbReference type="Proteomes" id="UP000188320">
    <property type="component" value="Unassembled WGS sequence"/>
</dbReference>
<feature type="transmembrane region" description="Helical" evidence="10">
    <location>
        <begin position="349"/>
        <end position="366"/>
    </location>
</feature>
<keyword evidence="13" id="KW-1185">Reference proteome</keyword>
<feature type="transmembrane region" description="Helical" evidence="10">
    <location>
        <begin position="126"/>
        <end position="147"/>
    </location>
</feature>
<keyword evidence="9 10" id="KW-0472">Membrane</keyword>
<dbReference type="PANTHER" id="PTHR22760:SF2">
    <property type="entry name" value="ALPHA-1,2-MANNOSYLTRANSFERASE ALG9"/>
    <property type="match status" value="1"/>
</dbReference>
<keyword evidence="6 10" id="KW-0812">Transmembrane</keyword>
<dbReference type="EMBL" id="LSSK01001681">
    <property type="protein sequence ID" value="OMH79066.1"/>
    <property type="molecule type" value="Genomic_DNA"/>
</dbReference>
<keyword evidence="8 10" id="KW-1133">Transmembrane helix</keyword>
<feature type="transmembrane region" description="Helical" evidence="10">
    <location>
        <begin position="315"/>
        <end position="337"/>
    </location>
</feature>
<organism evidence="12 13">
    <name type="scientific">Zancudomyces culisetae</name>
    <name type="common">Gut fungus</name>
    <name type="synonym">Smittium culisetae</name>
    <dbReference type="NCBI Taxonomy" id="1213189"/>
    <lineage>
        <taxon>Eukaryota</taxon>
        <taxon>Fungi</taxon>
        <taxon>Fungi incertae sedis</taxon>
        <taxon>Zoopagomycota</taxon>
        <taxon>Kickxellomycotina</taxon>
        <taxon>Harpellomycetes</taxon>
        <taxon>Harpellales</taxon>
        <taxon>Legeriomycetaceae</taxon>
        <taxon>Zancudomyces</taxon>
    </lineage>
</organism>
<dbReference type="GO" id="GO:0006487">
    <property type="term" value="P:protein N-linked glycosylation"/>
    <property type="evidence" value="ECO:0007669"/>
    <property type="project" value="TreeGrafter"/>
</dbReference>
<keyword evidence="5 12" id="KW-0808">Transferase</keyword>
<dbReference type="GO" id="GO:0005789">
    <property type="term" value="C:endoplasmic reticulum membrane"/>
    <property type="evidence" value="ECO:0007669"/>
    <property type="project" value="UniProtKB-SubCell"/>
</dbReference>
<feature type="compositionally biased region" description="Basic residues" evidence="11">
    <location>
        <begin position="1"/>
        <end position="11"/>
    </location>
</feature>
<keyword evidence="7 10" id="KW-0256">Endoplasmic reticulum</keyword>
<evidence type="ECO:0000256" key="7">
    <source>
        <dbReference type="ARBA" id="ARBA00022824"/>
    </source>
</evidence>
<dbReference type="PANTHER" id="PTHR22760">
    <property type="entry name" value="GLYCOSYLTRANSFERASE"/>
    <property type="match status" value="1"/>
</dbReference>
<dbReference type="EC" id="2.4.1.-" evidence="10"/>
<feature type="transmembrane region" description="Helical" evidence="10">
    <location>
        <begin position="402"/>
        <end position="425"/>
    </location>
</feature>
<comment type="caution">
    <text evidence="12">The sequence shown here is derived from an EMBL/GenBank/DDBJ whole genome shotgun (WGS) entry which is preliminary data.</text>
</comment>
<evidence type="ECO:0000313" key="13">
    <source>
        <dbReference type="Proteomes" id="UP000188320"/>
    </source>
</evidence>
<comment type="similarity">
    <text evidence="3 10">Belongs to the glycosyltransferase 22 family.</text>
</comment>